<reference evidence="2" key="1">
    <citation type="journal article" date="2021" name="Mol. Ecol. Resour.">
        <title>Phylogenomic analyses of the genus Drosophila reveals genomic signals of climate adaptation.</title>
        <authorList>
            <person name="Li F."/>
            <person name="Rane R.V."/>
            <person name="Luria V."/>
            <person name="Xiong Z."/>
            <person name="Chen J."/>
            <person name="Li Z."/>
            <person name="Catullo R.A."/>
            <person name="Griffin P.C."/>
            <person name="Schiffer M."/>
            <person name="Pearce S."/>
            <person name="Lee S.F."/>
            <person name="McElroy K."/>
            <person name="Stocker A."/>
            <person name="Shirriffs J."/>
            <person name="Cockerell F."/>
            <person name="Coppin C."/>
            <person name="Sgro C.M."/>
            <person name="Karger A."/>
            <person name="Cain J.W."/>
            <person name="Weber J.A."/>
            <person name="Santpere G."/>
            <person name="Kirschner M.W."/>
            <person name="Hoffmann A.A."/>
            <person name="Oakeshott J.G."/>
            <person name="Zhang G."/>
        </authorList>
    </citation>
    <scope>NUCLEOTIDE SEQUENCE</scope>
    <source>
        <strain evidence="2">BGI-SZ-2011g</strain>
    </source>
</reference>
<protein>
    <recommendedName>
        <fullName evidence="1">SET domain-containing protein</fullName>
    </recommendedName>
</protein>
<dbReference type="Gene3D" id="2.170.270.10">
    <property type="entry name" value="SET domain"/>
    <property type="match status" value="1"/>
</dbReference>
<dbReference type="CDD" id="cd20071">
    <property type="entry name" value="SET_SMYD"/>
    <property type="match status" value="1"/>
</dbReference>
<dbReference type="InterPro" id="IPR046341">
    <property type="entry name" value="SET_dom_sf"/>
</dbReference>
<dbReference type="EMBL" id="JAJJHW010000095">
    <property type="protein sequence ID" value="KAH8388057.1"/>
    <property type="molecule type" value="Genomic_DNA"/>
</dbReference>
<sequence length="486" mass="55189">YRVAESPVYGRYLVANRELAAGELLIEEQPLAIGPCVSCDPVCLGCYQPVLLEPQQYRCPACGWPLCGANCRGINQAHGHSSWECEALAQQRERAADLLLQANVSPDEVRDLYELVLIVRIVLLRGAQPEQYARIRCMQSHTEQRRLNATLWQHYERKVVQRLRDEWRLEVAAEELHEICGILDVNCFEIGQRGAKARTLYPSAFLLAHDCSPNTAHTDDPSSFAILLRTSRAVREQETLTLSYAYTLQGTLKRRTFIQGGKLFWCQCQRCADPRELGSDCSALVCPAPACHQGSVRATDPLEQTADWACDRCDHRISAANLERLLDRINDDLEAIDVHNIPALENFLTRYREVLRPNHYLLLSAKYSLCQIYGRIEGYLLPQMSPEDVARKERYCREFLQIIDLLEPGLTRLRGLIMYELHAPIMVLAQLGMQSGQLRRPEFQRRIKEVLKLLQDSAHILQMEPPGSSEHEMGLAAADALSKMRG</sequence>
<dbReference type="PANTHER" id="PTHR46455:SF5">
    <property type="entry name" value="SET AND MYND DOMAIN CONTAINING, ARTHROPOD-SPECIFIC, MEMBER 4, ISOFORM A"/>
    <property type="match status" value="1"/>
</dbReference>
<evidence type="ECO:0000313" key="3">
    <source>
        <dbReference type="Proteomes" id="UP001200034"/>
    </source>
</evidence>
<dbReference type="Proteomes" id="UP001200034">
    <property type="component" value="Unassembled WGS sequence"/>
</dbReference>
<dbReference type="SUPFAM" id="SSF82199">
    <property type="entry name" value="SET domain"/>
    <property type="match status" value="1"/>
</dbReference>
<feature type="non-terminal residue" evidence="2">
    <location>
        <position position="1"/>
    </location>
</feature>
<gene>
    <name evidence="2" type="ORF">KR093_011417</name>
</gene>
<dbReference type="Gene3D" id="6.10.140.2220">
    <property type="match status" value="1"/>
</dbReference>
<name>A0AAD4KCM8_9MUSC</name>
<comment type="caution">
    <text evidence="2">The sequence shown here is derived from an EMBL/GenBank/DDBJ whole genome shotgun (WGS) entry which is preliminary data.</text>
</comment>
<evidence type="ECO:0000259" key="1">
    <source>
        <dbReference type="PROSITE" id="PS50280"/>
    </source>
</evidence>
<dbReference type="AlphaFoldDB" id="A0AAD4KCM8"/>
<dbReference type="InterPro" id="IPR053010">
    <property type="entry name" value="SET_SmydA-8"/>
</dbReference>
<dbReference type="GO" id="GO:0008170">
    <property type="term" value="F:N-methyltransferase activity"/>
    <property type="evidence" value="ECO:0007669"/>
    <property type="project" value="UniProtKB-ARBA"/>
</dbReference>
<accession>A0AAD4KCM8</accession>
<organism evidence="2 3">
    <name type="scientific">Drosophila rubida</name>
    <dbReference type="NCBI Taxonomy" id="30044"/>
    <lineage>
        <taxon>Eukaryota</taxon>
        <taxon>Metazoa</taxon>
        <taxon>Ecdysozoa</taxon>
        <taxon>Arthropoda</taxon>
        <taxon>Hexapoda</taxon>
        <taxon>Insecta</taxon>
        <taxon>Pterygota</taxon>
        <taxon>Neoptera</taxon>
        <taxon>Endopterygota</taxon>
        <taxon>Diptera</taxon>
        <taxon>Brachycera</taxon>
        <taxon>Muscomorpha</taxon>
        <taxon>Ephydroidea</taxon>
        <taxon>Drosophilidae</taxon>
        <taxon>Drosophila</taxon>
    </lineage>
</organism>
<dbReference type="InterPro" id="IPR001214">
    <property type="entry name" value="SET_dom"/>
</dbReference>
<dbReference type="Gene3D" id="1.10.220.160">
    <property type="match status" value="1"/>
</dbReference>
<feature type="domain" description="SET" evidence="1">
    <location>
        <begin position="1"/>
        <end position="245"/>
    </location>
</feature>
<keyword evidence="3" id="KW-1185">Reference proteome</keyword>
<proteinExistence type="predicted"/>
<dbReference type="GO" id="GO:0008276">
    <property type="term" value="F:protein methyltransferase activity"/>
    <property type="evidence" value="ECO:0007669"/>
    <property type="project" value="UniProtKB-ARBA"/>
</dbReference>
<dbReference type="PROSITE" id="PS50280">
    <property type="entry name" value="SET"/>
    <property type="match status" value="1"/>
</dbReference>
<dbReference type="GO" id="GO:0008757">
    <property type="term" value="F:S-adenosylmethionine-dependent methyltransferase activity"/>
    <property type="evidence" value="ECO:0007669"/>
    <property type="project" value="UniProtKB-ARBA"/>
</dbReference>
<evidence type="ECO:0000313" key="2">
    <source>
        <dbReference type="EMBL" id="KAH8388057.1"/>
    </source>
</evidence>
<dbReference type="PANTHER" id="PTHR46455">
    <property type="entry name" value="SET AND MYND DOMAIN CONTAINING, ARTHROPOD-SPECIFIC, MEMBER 4, ISOFORM A"/>
    <property type="match status" value="1"/>
</dbReference>